<evidence type="ECO:0000313" key="1">
    <source>
        <dbReference type="EMBL" id="KZT74589.1"/>
    </source>
</evidence>
<organism evidence="1 2">
    <name type="scientific">Daedalea quercina L-15889</name>
    <dbReference type="NCBI Taxonomy" id="1314783"/>
    <lineage>
        <taxon>Eukaryota</taxon>
        <taxon>Fungi</taxon>
        <taxon>Dikarya</taxon>
        <taxon>Basidiomycota</taxon>
        <taxon>Agaricomycotina</taxon>
        <taxon>Agaricomycetes</taxon>
        <taxon>Polyporales</taxon>
        <taxon>Fomitopsis</taxon>
    </lineage>
</organism>
<accession>A0A165U9E7</accession>
<name>A0A165U9E7_9APHY</name>
<proteinExistence type="predicted"/>
<reference evidence="1 2" key="1">
    <citation type="journal article" date="2016" name="Mol. Biol. Evol.">
        <title>Comparative Genomics of Early-Diverging Mushroom-Forming Fungi Provides Insights into the Origins of Lignocellulose Decay Capabilities.</title>
        <authorList>
            <person name="Nagy L.G."/>
            <person name="Riley R."/>
            <person name="Tritt A."/>
            <person name="Adam C."/>
            <person name="Daum C."/>
            <person name="Floudas D."/>
            <person name="Sun H."/>
            <person name="Yadav J.S."/>
            <person name="Pangilinan J."/>
            <person name="Larsson K.H."/>
            <person name="Matsuura K."/>
            <person name="Barry K."/>
            <person name="Labutti K."/>
            <person name="Kuo R."/>
            <person name="Ohm R.A."/>
            <person name="Bhattacharya S.S."/>
            <person name="Shirouzu T."/>
            <person name="Yoshinaga Y."/>
            <person name="Martin F.M."/>
            <person name="Grigoriev I.V."/>
            <person name="Hibbett D.S."/>
        </authorList>
    </citation>
    <scope>NUCLEOTIDE SEQUENCE [LARGE SCALE GENOMIC DNA]</scope>
    <source>
        <strain evidence="1 2">L-15889</strain>
    </source>
</reference>
<sequence>MGVFLADKQLSVCNPTEKSLGLIRLCGKDPKAVTTQDMDGLDIRLVRASQYIMTWRSAVLYEDQHNSSSSWRLASPGETVKSKLRESKIKEEKSAWRCVSCNCPAVGQGWLPKNALRHLETAHGVKPPTLGHEFLTAHLSRDSLEANGLLELSCMMLRGRGDFSCRARVT</sequence>
<dbReference type="OrthoDB" id="2322499at2759"/>
<keyword evidence="2" id="KW-1185">Reference proteome</keyword>
<dbReference type="Proteomes" id="UP000076727">
    <property type="component" value="Unassembled WGS sequence"/>
</dbReference>
<dbReference type="EMBL" id="KV429033">
    <property type="protein sequence ID" value="KZT74589.1"/>
    <property type="molecule type" value="Genomic_DNA"/>
</dbReference>
<evidence type="ECO:0000313" key="2">
    <source>
        <dbReference type="Proteomes" id="UP000076727"/>
    </source>
</evidence>
<protein>
    <submittedName>
        <fullName evidence="1">Uncharacterized protein</fullName>
    </submittedName>
</protein>
<gene>
    <name evidence="1" type="ORF">DAEQUDRAFT_200410</name>
</gene>
<dbReference type="AlphaFoldDB" id="A0A165U9E7"/>